<protein>
    <submittedName>
        <fullName evidence="2">HTH-type transcriptional regulator/antitoxin HigA</fullName>
    </submittedName>
</protein>
<reference evidence="2 3" key="1">
    <citation type="submission" date="2020-08" db="EMBL/GenBank/DDBJ databases">
        <title>Genomic Encyclopedia of Type Strains, Phase IV (KMG-IV): sequencing the most valuable type-strain genomes for metagenomic binning, comparative biology and taxonomic classification.</title>
        <authorList>
            <person name="Goeker M."/>
        </authorList>
    </citation>
    <scope>NUCLEOTIDE SEQUENCE [LARGE SCALE GENOMIC DNA]</scope>
    <source>
        <strain evidence="2 3">DSM 22975</strain>
    </source>
</reference>
<organism evidence="2 3">
    <name type="scientific">Tolumonas osonensis</name>
    <dbReference type="NCBI Taxonomy" id="675874"/>
    <lineage>
        <taxon>Bacteria</taxon>
        <taxon>Pseudomonadati</taxon>
        <taxon>Pseudomonadota</taxon>
        <taxon>Gammaproteobacteria</taxon>
        <taxon>Aeromonadales</taxon>
        <taxon>Aeromonadaceae</taxon>
        <taxon>Tolumonas</taxon>
    </lineage>
</organism>
<dbReference type="EMBL" id="JACHGR010000002">
    <property type="protein sequence ID" value="MBB6054661.1"/>
    <property type="molecule type" value="Genomic_DNA"/>
</dbReference>
<dbReference type="InterPro" id="IPR039060">
    <property type="entry name" value="Antitox_HigA"/>
</dbReference>
<dbReference type="PANTHER" id="PTHR40455">
    <property type="entry name" value="ANTITOXIN HIGA"/>
    <property type="match status" value="1"/>
</dbReference>
<evidence type="ECO:0000313" key="2">
    <source>
        <dbReference type="EMBL" id="MBB6054661.1"/>
    </source>
</evidence>
<proteinExistence type="predicted"/>
<dbReference type="RefSeq" id="WP_188025479.1">
    <property type="nucleotide sequence ID" value="NZ_JACHGR010000002.1"/>
</dbReference>
<name>A0A841GHD4_9GAMM</name>
<dbReference type="AlphaFoldDB" id="A0A841GHD4"/>
<dbReference type="GO" id="GO:0006355">
    <property type="term" value="P:regulation of DNA-templated transcription"/>
    <property type="evidence" value="ECO:0007669"/>
    <property type="project" value="InterPro"/>
</dbReference>
<dbReference type="PROSITE" id="PS50943">
    <property type="entry name" value="HTH_CROC1"/>
    <property type="match status" value="1"/>
</dbReference>
<dbReference type="GO" id="GO:0001046">
    <property type="term" value="F:core promoter sequence-specific DNA binding"/>
    <property type="evidence" value="ECO:0007669"/>
    <property type="project" value="TreeGrafter"/>
</dbReference>
<evidence type="ECO:0000259" key="1">
    <source>
        <dbReference type="PROSITE" id="PS50943"/>
    </source>
</evidence>
<gene>
    <name evidence="2" type="ORF">HNR75_000533</name>
</gene>
<dbReference type="Proteomes" id="UP000585721">
    <property type="component" value="Unassembled WGS sequence"/>
</dbReference>
<feature type="domain" description="HTH cro/C1-type" evidence="1">
    <location>
        <begin position="105"/>
        <end position="137"/>
    </location>
</feature>
<dbReference type="PANTHER" id="PTHR40455:SF1">
    <property type="entry name" value="ANTITOXIN HIGA"/>
    <property type="match status" value="1"/>
</dbReference>
<dbReference type="InterPro" id="IPR001387">
    <property type="entry name" value="Cro/C1-type_HTH"/>
</dbReference>
<sequence length="142" mass="16335">MSFLQVKEQARSLFSNASFLVHISNNEEYEQALSFMEELIEEYDLYEPLIELLSASIERWENNAPEFAEFNRKVAALDSSAAVLRILMDQYDLKTDDFKNEIGGKSMVSMILGGTRKLSKDHIQALCDRFKISPALFFNRPN</sequence>
<accession>A0A841GHD4</accession>
<evidence type="ECO:0000313" key="3">
    <source>
        <dbReference type="Proteomes" id="UP000585721"/>
    </source>
</evidence>
<keyword evidence="3" id="KW-1185">Reference proteome</keyword>
<comment type="caution">
    <text evidence="2">The sequence shown here is derived from an EMBL/GenBank/DDBJ whole genome shotgun (WGS) entry which is preliminary data.</text>
</comment>